<sequence>MVMLFPAGSPLFKFTGKSRLQILANSRTIARDRVPRDDEDATGEDRGLVVRPKGSVFSEGSWIPESSFLVGDDILGSSLPGRIDRLRALLSPPPPLMELLAPTKY</sequence>
<evidence type="ECO:0000313" key="1">
    <source>
        <dbReference type="EMBL" id="KAI4379600.1"/>
    </source>
</evidence>
<name>A0ACB9RL28_9MYRT</name>
<keyword evidence="2" id="KW-1185">Reference proteome</keyword>
<reference evidence="2" key="1">
    <citation type="journal article" date="2023" name="Front. Plant Sci.">
        <title>Chromosomal-level genome assembly of Melastoma candidum provides insights into trichome evolution.</title>
        <authorList>
            <person name="Zhong Y."/>
            <person name="Wu W."/>
            <person name="Sun C."/>
            <person name="Zou P."/>
            <person name="Liu Y."/>
            <person name="Dai S."/>
            <person name="Zhou R."/>
        </authorList>
    </citation>
    <scope>NUCLEOTIDE SEQUENCE [LARGE SCALE GENOMIC DNA]</scope>
</reference>
<accession>A0ACB9RL28</accession>
<evidence type="ECO:0000313" key="2">
    <source>
        <dbReference type="Proteomes" id="UP001057402"/>
    </source>
</evidence>
<organism evidence="1 2">
    <name type="scientific">Melastoma candidum</name>
    <dbReference type="NCBI Taxonomy" id="119954"/>
    <lineage>
        <taxon>Eukaryota</taxon>
        <taxon>Viridiplantae</taxon>
        <taxon>Streptophyta</taxon>
        <taxon>Embryophyta</taxon>
        <taxon>Tracheophyta</taxon>
        <taxon>Spermatophyta</taxon>
        <taxon>Magnoliopsida</taxon>
        <taxon>eudicotyledons</taxon>
        <taxon>Gunneridae</taxon>
        <taxon>Pentapetalae</taxon>
        <taxon>rosids</taxon>
        <taxon>malvids</taxon>
        <taxon>Myrtales</taxon>
        <taxon>Melastomataceae</taxon>
        <taxon>Melastomatoideae</taxon>
        <taxon>Melastomateae</taxon>
        <taxon>Melastoma</taxon>
    </lineage>
</organism>
<proteinExistence type="predicted"/>
<protein>
    <submittedName>
        <fullName evidence="1">Uncharacterized protein</fullName>
    </submittedName>
</protein>
<dbReference type="EMBL" id="CM042882">
    <property type="protein sequence ID" value="KAI4379600.1"/>
    <property type="molecule type" value="Genomic_DNA"/>
</dbReference>
<gene>
    <name evidence="1" type="ORF">MLD38_005878</name>
</gene>
<comment type="caution">
    <text evidence="1">The sequence shown here is derived from an EMBL/GenBank/DDBJ whole genome shotgun (WGS) entry which is preliminary data.</text>
</comment>
<dbReference type="Proteomes" id="UP001057402">
    <property type="component" value="Chromosome 3"/>
</dbReference>